<protein>
    <recommendedName>
        <fullName evidence="4">DUF3592 domain-containing protein</fullName>
    </recommendedName>
</protein>
<dbReference type="RefSeq" id="WP_311619771.1">
    <property type="nucleotide sequence ID" value="NZ_JAVREV010000014.1"/>
</dbReference>
<organism evidence="2 3">
    <name type="scientific">Streptomyces johnsoniae</name>
    <dbReference type="NCBI Taxonomy" id="3075532"/>
    <lineage>
        <taxon>Bacteria</taxon>
        <taxon>Bacillati</taxon>
        <taxon>Actinomycetota</taxon>
        <taxon>Actinomycetes</taxon>
        <taxon>Kitasatosporales</taxon>
        <taxon>Streptomycetaceae</taxon>
        <taxon>Streptomyces</taxon>
    </lineage>
</organism>
<feature type="transmembrane region" description="Helical" evidence="1">
    <location>
        <begin position="108"/>
        <end position="129"/>
    </location>
</feature>
<evidence type="ECO:0000256" key="1">
    <source>
        <dbReference type="SAM" id="Phobius"/>
    </source>
</evidence>
<evidence type="ECO:0000313" key="3">
    <source>
        <dbReference type="Proteomes" id="UP001183615"/>
    </source>
</evidence>
<comment type="caution">
    <text evidence="2">The sequence shown here is derived from an EMBL/GenBank/DDBJ whole genome shotgun (WGS) entry which is preliminary data.</text>
</comment>
<feature type="transmembrane region" description="Helical" evidence="1">
    <location>
        <begin position="438"/>
        <end position="456"/>
    </location>
</feature>
<dbReference type="Proteomes" id="UP001183615">
    <property type="component" value="Unassembled WGS sequence"/>
</dbReference>
<feature type="transmembrane region" description="Helical" evidence="1">
    <location>
        <begin position="408"/>
        <end position="432"/>
    </location>
</feature>
<feature type="transmembrane region" description="Helical" evidence="1">
    <location>
        <begin position="18"/>
        <end position="40"/>
    </location>
</feature>
<name>A0ABU2SD12_9ACTN</name>
<feature type="transmembrane region" description="Helical" evidence="1">
    <location>
        <begin position="46"/>
        <end position="65"/>
    </location>
</feature>
<accession>A0ABU2SD12</accession>
<feature type="transmembrane region" description="Helical" evidence="1">
    <location>
        <begin position="262"/>
        <end position="283"/>
    </location>
</feature>
<sequence>MTNDGDHAVLRAVRRIPVLLRIAAVGPVAAVAGLLLWAVWGDPGQRLRLLAGCLGLAAAALLVLLGHRLAVGRVDPADAARAVLDGPGGGARSSALPAAVPSGRRLRLWTGAATLALSGWGFGFFFLAWGDPVPPGKLAEIHRAGGVVADVPITGVADTDLNEGQGRGNRSRWMDSWTQTLEVELTDEAGRAERVDIRTRSSHLRQAGDTIKVVYAPSDTGLGAYIGDDSRVFTRSFHVNFEGYQADLPRLADGRTLSGYELLIWAVPWALLCALMAGSWFGLGNSRPVTGPSDTVRALRGTFTRGRVTGDGGSIAFHPHGPALGNVSPALDGRAAWVLWDVAKAREYPKSRRADAVAVLVLDDGWAVHGEVRFAPAEDPAAAGVPAGEARARPEEARRVRPWAPWTLWPLTVSFGALACYAVVLVCSGLLFTDVLSGFPRFLAALVGACCLYAAARRHFPHRREPWPP</sequence>
<dbReference type="EMBL" id="JAVREV010000014">
    <property type="protein sequence ID" value="MDT0445590.1"/>
    <property type="molecule type" value="Genomic_DNA"/>
</dbReference>
<proteinExistence type="predicted"/>
<evidence type="ECO:0000313" key="2">
    <source>
        <dbReference type="EMBL" id="MDT0445590.1"/>
    </source>
</evidence>
<reference evidence="3" key="1">
    <citation type="submission" date="2023-07" db="EMBL/GenBank/DDBJ databases">
        <title>30 novel species of actinomycetes from the DSMZ collection.</title>
        <authorList>
            <person name="Nouioui I."/>
        </authorList>
    </citation>
    <scope>NUCLEOTIDE SEQUENCE [LARGE SCALE GENOMIC DNA]</scope>
    <source>
        <strain evidence="3">DSM 41886</strain>
    </source>
</reference>
<keyword evidence="1" id="KW-0812">Transmembrane</keyword>
<gene>
    <name evidence="2" type="ORF">RM779_23770</name>
</gene>
<keyword evidence="1" id="KW-0472">Membrane</keyword>
<evidence type="ECO:0008006" key="4">
    <source>
        <dbReference type="Google" id="ProtNLM"/>
    </source>
</evidence>
<keyword evidence="1" id="KW-1133">Transmembrane helix</keyword>
<keyword evidence="3" id="KW-1185">Reference proteome</keyword>